<keyword evidence="1" id="KW-0812">Transmembrane</keyword>
<feature type="transmembrane region" description="Helical" evidence="1">
    <location>
        <begin position="212"/>
        <end position="238"/>
    </location>
</feature>
<name>A0A7R9PT17_9ACAR</name>
<dbReference type="Proteomes" id="UP000759131">
    <property type="component" value="Unassembled WGS sequence"/>
</dbReference>
<dbReference type="AlphaFoldDB" id="A0A7R9PT17"/>
<evidence type="ECO:0000256" key="1">
    <source>
        <dbReference type="SAM" id="Phobius"/>
    </source>
</evidence>
<organism evidence="2">
    <name type="scientific">Medioppia subpectinata</name>
    <dbReference type="NCBI Taxonomy" id="1979941"/>
    <lineage>
        <taxon>Eukaryota</taxon>
        <taxon>Metazoa</taxon>
        <taxon>Ecdysozoa</taxon>
        <taxon>Arthropoda</taxon>
        <taxon>Chelicerata</taxon>
        <taxon>Arachnida</taxon>
        <taxon>Acari</taxon>
        <taxon>Acariformes</taxon>
        <taxon>Sarcoptiformes</taxon>
        <taxon>Oribatida</taxon>
        <taxon>Brachypylina</taxon>
        <taxon>Oppioidea</taxon>
        <taxon>Oppiidae</taxon>
        <taxon>Medioppia</taxon>
    </lineage>
</organism>
<keyword evidence="3" id="KW-1185">Reference proteome</keyword>
<evidence type="ECO:0000313" key="2">
    <source>
        <dbReference type="EMBL" id="CAD7619586.1"/>
    </source>
</evidence>
<dbReference type="EMBL" id="OC854587">
    <property type="protein sequence ID" value="CAD7619586.1"/>
    <property type="molecule type" value="Genomic_DNA"/>
</dbReference>
<dbReference type="EMBL" id="CAJPIZ010000012">
    <property type="protein sequence ID" value="CAG2100016.1"/>
    <property type="molecule type" value="Genomic_DNA"/>
</dbReference>
<protein>
    <submittedName>
        <fullName evidence="2">Uncharacterized protein</fullName>
    </submittedName>
</protein>
<reference evidence="2" key="1">
    <citation type="submission" date="2020-11" db="EMBL/GenBank/DDBJ databases">
        <authorList>
            <person name="Tran Van P."/>
        </authorList>
    </citation>
    <scope>NUCLEOTIDE SEQUENCE</scope>
</reference>
<gene>
    <name evidence="2" type="ORF">OSB1V03_LOCUS87</name>
</gene>
<proteinExistence type="predicted"/>
<accession>A0A7R9PT17</accession>
<evidence type="ECO:0000313" key="3">
    <source>
        <dbReference type="Proteomes" id="UP000759131"/>
    </source>
</evidence>
<keyword evidence="1" id="KW-1133">Transmembrane helix</keyword>
<keyword evidence="1" id="KW-0472">Membrane</keyword>
<sequence length="313" mass="33392">MTYVLNVKVKSNQKHNTTLEKQSLYDTERDGRQFAGGYSPGFGGDYGLTGFGGPLEAIIIGLCVVAGFGIIGIPFILLFLSFFNGGGLGTTGGIGGLNLVPTTTTTVAGRKRREINSLLPEVNPMLQQNRSSTPFGYSFPHYIKADHFFRHYYSKKWLSLVNSMAKTNFVPILVLFVIICANHLIHANIKEDANEFINGIISRKMDVDRQGFIGSSLFGGPLAIAAFLLSLPALPALLMAPLAVAGLRPTIGAVGQFMNSINSGAGLSQGIAALLTQPNVDTETAASNLATSTSNAGSLNGLFTSFPNYHTIR</sequence>
<feature type="transmembrane region" description="Helical" evidence="1">
    <location>
        <begin position="57"/>
        <end position="80"/>
    </location>
</feature>